<keyword evidence="3" id="KW-1185">Reference proteome</keyword>
<organism evidence="2 3">
    <name type="scientific">Microlunatus elymi</name>
    <dbReference type="NCBI Taxonomy" id="2596828"/>
    <lineage>
        <taxon>Bacteria</taxon>
        <taxon>Bacillati</taxon>
        <taxon>Actinomycetota</taxon>
        <taxon>Actinomycetes</taxon>
        <taxon>Propionibacteriales</taxon>
        <taxon>Propionibacteriaceae</taxon>
        <taxon>Microlunatus</taxon>
    </lineage>
</organism>
<evidence type="ECO:0000259" key="1">
    <source>
        <dbReference type="Pfam" id="PF01243"/>
    </source>
</evidence>
<dbReference type="KEGG" id="mik:FOE78_04025"/>
<sequence length="189" mass="20483">MTSQPPLGPIAPGRRQDGRRHGGWAMITIDSQRASWQEFSEIVARLNYLVLATADDDGLPWASPVFFRMNEIGDVFWVSAPGSRHSSNIAARDAVAATVFDSTAPVGAASAAYLVGHASLVHHAGIAEGLGTLNRGLPEPNQLDELEVTGAGKLRIFRMRVTDRWILVRGSDPRTETEVDARIPVEPPH</sequence>
<dbReference type="InterPro" id="IPR011576">
    <property type="entry name" value="Pyridox_Oxase_N"/>
</dbReference>
<name>A0A516PVJ4_9ACTN</name>
<dbReference type="AlphaFoldDB" id="A0A516PVJ4"/>
<dbReference type="SUPFAM" id="SSF50475">
    <property type="entry name" value="FMN-binding split barrel"/>
    <property type="match status" value="1"/>
</dbReference>
<protein>
    <submittedName>
        <fullName evidence="2">Pyridoxamine 5'-phosphate oxidase family protein</fullName>
    </submittedName>
</protein>
<reference evidence="2 3" key="1">
    <citation type="submission" date="2019-07" db="EMBL/GenBank/DDBJ databases">
        <title>Microlunatus dokdonensis sp. nov. isolated from the rhizospheric soil of the wild plant Elymus tsukushiensis.</title>
        <authorList>
            <person name="Ghim S.-Y."/>
            <person name="Hwang Y.-J."/>
            <person name="Son J.-S."/>
            <person name="Shin J.-H."/>
        </authorList>
    </citation>
    <scope>NUCLEOTIDE SEQUENCE [LARGE SCALE GENOMIC DNA]</scope>
    <source>
        <strain evidence="2 3">KUDC0627</strain>
    </source>
</reference>
<accession>A0A516PVJ4</accession>
<dbReference type="EMBL" id="CP041692">
    <property type="protein sequence ID" value="QDP95193.1"/>
    <property type="molecule type" value="Genomic_DNA"/>
</dbReference>
<proteinExistence type="predicted"/>
<evidence type="ECO:0000313" key="3">
    <source>
        <dbReference type="Proteomes" id="UP000319263"/>
    </source>
</evidence>
<dbReference type="OrthoDB" id="9788889at2"/>
<evidence type="ECO:0000313" key="2">
    <source>
        <dbReference type="EMBL" id="QDP95193.1"/>
    </source>
</evidence>
<dbReference type="InterPro" id="IPR012349">
    <property type="entry name" value="Split_barrel_FMN-bd"/>
</dbReference>
<gene>
    <name evidence="2" type="ORF">FOE78_04025</name>
</gene>
<dbReference type="Gene3D" id="2.30.110.10">
    <property type="entry name" value="Electron Transport, Fmn-binding Protein, Chain A"/>
    <property type="match status" value="1"/>
</dbReference>
<dbReference type="Pfam" id="PF01243">
    <property type="entry name" value="PNPOx_N"/>
    <property type="match status" value="1"/>
</dbReference>
<dbReference type="Proteomes" id="UP000319263">
    <property type="component" value="Chromosome"/>
</dbReference>
<feature type="domain" description="Pyridoxamine 5'-phosphate oxidase N-terminal" evidence="1">
    <location>
        <begin position="37"/>
        <end position="128"/>
    </location>
</feature>